<feature type="coiled-coil region" evidence="1">
    <location>
        <begin position="56"/>
        <end position="90"/>
    </location>
</feature>
<organism evidence="2 3">
    <name type="scientific">Serendipita indica (strain DSM 11827)</name>
    <name type="common">Root endophyte fungus</name>
    <name type="synonym">Piriformospora indica</name>
    <dbReference type="NCBI Taxonomy" id="1109443"/>
    <lineage>
        <taxon>Eukaryota</taxon>
        <taxon>Fungi</taxon>
        <taxon>Dikarya</taxon>
        <taxon>Basidiomycota</taxon>
        <taxon>Agaricomycotina</taxon>
        <taxon>Agaricomycetes</taxon>
        <taxon>Sebacinales</taxon>
        <taxon>Serendipitaceae</taxon>
        <taxon>Serendipita</taxon>
    </lineage>
</organism>
<dbReference type="Proteomes" id="UP000007148">
    <property type="component" value="Unassembled WGS sequence"/>
</dbReference>
<name>G4TZA5_SERID</name>
<comment type="caution">
    <text evidence="2">The sequence shown here is derived from an EMBL/GenBank/DDBJ whole genome shotgun (WGS) entry which is preliminary data.</text>
</comment>
<dbReference type="Gene3D" id="1.20.1280.50">
    <property type="match status" value="1"/>
</dbReference>
<evidence type="ECO:0000256" key="1">
    <source>
        <dbReference type="SAM" id="Coils"/>
    </source>
</evidence>
<evidence type="ECO:0000313" key="2">
    <source>
        <dbReference type="EMBL" id="CCA76648.1"/>
    </source>
</evidence>
<proteinExistence type="predicted"/>
<gene>
    <name evidence="2" type="ORF">PIIN_10639</name>
</gene>
<accession>G4TZA5</accession>
<keyword evidence="1" id="KW-0175">Coiled coil</keyword>
<protein>
    <submittedName>
        <fullName evidence="2">Uncharacterized protein</fullName>
    </submittedName>
</protein>
<dbReference type="InParanoid" id="G4TZA5"/>
<evidence type="ECO:0000313" key="3">
    <source>
        <dbReference type="Proteomes" id="UP000007148"/>
    </source>
</evidence>
<dbReference type="AlphaFoldDB" id="G4TZA5"/>
<dbReference type="OrthoDB" id="3365698at2759"/>
<dbReference type="EMBL" id="CAFZ01000889">
    <property type="protein sequence ID" value="CCA76648.1"/>
    <property type="molecule type" value="Genomic_DNA"/>
</dbReference>
<reference evidence="2 3" key="1">
    <citation type="journal article" date="2011" name="PLoS Pathog.">
        <title>Endophytic Life Strategies Decoded by Genome and Transcriptome Analyses of the Mutualistic Root Symbiont Piriformospora indica.</title>
        <authorList>
            <person name="Zuccaro A."/>
            <person name="Lahrmann U."/>
            <person name="Guldener U."/>
            <person name="Langen G."/>
            <person name="Pfiffi S."/>
            <person name="Biedenkopf D."/>
            <person name="Wong P."/>
            <person name="Samans B."/>
            <person name="Grimm C."/>
            <person name="Basiewicz M."/>
            <person name="Murat C."/>
            <person name="Martin F."/>
            <person name="Kogel K.H."/>
        </authorList>
    </citation>
    <scope>NUCLEOTIDE SEQUENCE [LARGE SCALE GENOMIC DNA]</scope>
    <source>
        <strain evidence="2 3">DSM 11827</strain>
    </source>
</reference>
<sequence>MKDVETRSIKLDEEAPIEEVSTIPLGVVCFAAILVLGGAPNRVVTAREQKEILRLIQQDEVELSRLHSQLKDLEKRVDEPQRRVRDYRNVLAVAEALHASFKRKHQSAVESSSALSKLDLDAVLSVDDENVSRVQRRHLVEQAILEEEKNTTEMKDIADKIGVLDVRIRDIQLAIEGEETILSMLEVSKGGIRESIERRKTQLSVKKSAVSFRRAIPAEIWEEIFHLVIVEEEFGFKEVARNGKPPLPTLKLAAVCRYWRTIIMHRPKLWRYVAIPHYMKISSSQKDRINYYAQRLSKLSPLAYTYRHDFAEGSFPVDFIEFIRGTFTDYGTLELLSPNVGMWRGTALRRLLENLSPNID</sequence>
<feature type="non-terminal residue" evidence="2">
    <location>
        <position position="1"/>
    </location>
</feature>
<dbReference type="HOGENOM" id="CLU_770655_0_0_1"/>
<keyword evidence="3" id="KW-1185">Reference proteome</keyword>